<evidence type="ECO:0000313" key="1">
    <source>
        <dbReference type="EMBL" id="MBB3987224.1"/>
    </source>
</evidence>
<gene>
    <name evidence="1" type="ORF">GGQ68_003570</name>
</gene>
<dbReference type="InterPro" id="IPR049245">
    <property type="entry name" value="DUF6880"/>
</dbReference>
<dbReference type="Proteomes" id="UP000541426">
    <property type="component" value="Unassembled WGS sequence"/>
</dbReference>
<dbReference type="EMBL" id="JACIEJ010000009">
    <property type="protein sequence ID" value="MBB3987224.1"/>
    <property type="molecule type" value="Genomic_DNA"/>
</dbReference>
<name>A0A7W6DXU3_9RHOB</name>
<comment type="caution">
    <text evidence="1">The sequence shown here is derived from an EMBL/GenBank/DDBJ whole genome shotgun (WGS) entry which is preliminary data.</text>
</comment>
<protein>
    <submittedName>
        <fullName evidence="1">Uncharacterized protein</fullName>
    </submittedName>
</protein>
<organism evidence="1 2">
    <name type="scientific">Sagittula marina</name>
    <dbReference type="NCBI Taxonomy" id="943940"/>
    <lineage>
        <taxon>Bacteria</taxon>
        <taxon>Pseudomonadati</taxon>
        <taxon>Pseudomonadota</taxon>
        <taxon>Alphaproteobacteria</taxon>
        <taxon>Rhodobacterales</taxon>
        <taxon>Roseobacteraceae</taxon>
        <taxon>Sagittula</taxon>
    </lineage>
</organism>
<accession>A0A7W6DXU3</accession>
<evidence type="ECO:0000313" key="2">
    <source>
        <dbReference type="Proteomes" id="UP000541426"/>
    </source>
</evidence>
<dbReference type="AlphaFoldDB" id="A0A7W6DXU3"/>
<sequence length="112" mass="12538">MRGCRSTAQQLTDHTFAQDAARRNLAADRAEEALRTMEACIASEDRKDRFIDAPEVDSAHFACLENWAKRTTCAAPCGTSTQSCRPKHHRNAEITAFIAYVHRKRSIDCGVQ</sequence>
<dbReference type="Pfam" id="PF21810">
    <property type="entry name" value="DUF6880"/>
    <property type="match status" value="1"/>
</dbReference>
<proteinExistence type="predicted"/>
<reference evidence="1 2" key="1">
    <citation type="submission" date="2020-08" db="EMBL/GenBank/DDBJ databases">
        <title>Genomic Encyclopedia of Type Strains, Phase IV (KMG-IV): sequencing the most valuable type-strain genomes for metagenomic binning, comparative biology and taxonomic classification.</title>
        <authorList>
            <person name="Goeker M."/>
        </authorList>
    </citation>
    <scope>NUCLEOTIDE SEQUENCE [LARGE SCALE GENOMIC DNA]</scope>
    <source>
        <strain evidence="1 2">DSM 102235</strain>
    </source>
</reference>
<keyword evidence="2" id="KW-1185">Reference proteome</keyword>